<dbReference type="STRING" id="1197325.WEN_01895"/>
<evidence type="ECO:0000313" key="2">
    <source>
        <dbReference type="Proteomes" id="UP000009005"/>
    </source>
</evidence>
<gene>
    <name evidence="1" type="ordered locus">WEN_01895</name>
</gene>
<accession>I6ZEY8</accession>
<dbReference type="RefSeq" id="WP_014849882.1">
    <property type="nucleotide sequence ID" value="NC_018149.1"/>
</dbReference>
<dbReference type="EMBL" id="CP003703">
    <property type="protein sequence ID" value="AFN65172.1"/>
    <property type="molecule type" value="Genomic_DNA"/>
</dbReference>
<reference evidence="1 2" key="1">
    <citation type="journal article" date="2012" name="J. Bacteriol.">
        <title>Complete genome sequence of Mycoplasma wenyonii strain Massachusetts.</title>
        <authorList>
            <person name="Dos Santos A.P."/>
            <person name="Guimaraes A.M."/>
            <person name="do Nascimento N.C."/>
            <person name="Sanmiguel P.J."/>
            <person name="Messick J.B."/>
        </authorList>
    </citation>
    <scope>NUCLEOTIDE SEQUENCE [LARGE SCALE GENOMIC DNA]</scope>
    <source>
        <strain evidence="1 2">Massachusetts</strain>
    </source>
</reference>
<keyword evidence="2" id="KW-1185">Reference proteome</keyword>
<dbReference type="Proteomes" id="UP000009005">
    <property type="component" value="Chromosome"/>
</dbReference>
<proteinExistence type="predicted"/>
<dbReference type="PATRIC" id="fig|1197325.3.peg.410"/>
<protein>
    <submittedName>
        <fullName evidence="1">Uncharacterized protein</fullName>
    </submittedName>
</protein>
<name>I6ZEY8_MYCWM</name>
<sequence>MPWKLAHAIKLIPILITGTFTVSPSFLPPPPAQDIGWLLSERKCFIAARDDGKTKQLLACRTYPTGKSLYFYFYDSGDEGRRKGQAIPVKHLKLTAEESSGDDKNIHLDFLWGEQTTFKAKFIFHENWEEDEGIKGRGLDLTSLCEKAGVLSYRKRGEEKKSWLRCVYGGGEKEFWIYEEYKLSSSGSEVAK</sequence>
<evidence type="ECO:0000313" key="1">
    <source>
        <dbReference type="EMBL" id="AFN65172.1"/>
    </source>
</evidence>
<organism evidence="1 2">
    <name type="scientific">Mycoplasma wenyonii (strain Massachusetts)</name>
    <name type="common">Eperythrozoon wenyonii</name>
    <dbReference type="NCBI Taxonomy" id="1197325"/>
    <lineage>
        <taxon>Bacteria</taxon>
        <taxon>Bacillati</taxon>
        <taxon>Mycoplasmatota</taxon>
        <taxon>Mollicutes</taxon>
        <taxon>Mycoplasmataceae</taxon>
        <taxon>Mycoplasma</taxon>
    </lineage>
</organism>
<dbReference type="HOGENOM" id="CLU_1407452_0_0_14"/>
<dbReference type="KEGG" id="mwe:WEN_01895"/>
<dbReference type="AlphaFoldDB" id="I6ZEY8"/>